<reference evidence="2 3" key="1">
    <citation type="journal article" date="2019" name="Nat. Microbiol.">
        <title>Mediterranean grassland soil C-N compound turnover is dependent on rainfall and depth, and is mediated by genomically divergent microorganisms.</title>
        <authorList>
            <person name="Diamond S."/>
            <person name="Andeer P.F."/>
            <person name="Li Z."/>
            <person name="Crits-Christoph A."/>
            <person name="Burstein D."/>
            <person name="Anantharaman K."/>
            <person name="Lane K.R."/>
            <person name="Thomas B.C."/>
            <person name="Pan C."/>
            <person name="Northen T.R."/>
            <person name="Banfield J.F."/>
        </authorList>
    </citation>
    <scope>NUCLEOTIDE SEQUENCE [LARGE SCALE GENOMIC DNA]</scope>
    <source>
        <strain evidence="2">NP_7</strain>
    </source>
</reference>
<evidence type="ECO:0000313" key="3">
    <source>
        <dbReference type="Proteomes" id="UP000320048"/>
    </source>
</evidence>
<dbReference type="Pfam" id="PF01261">
    <property type="entry name" value="AP_endonuc_2"/>
    <property type="match status" value="1"/>
</dbReference>
<dbReference type="InterPro" id="IPR050312">
    <property type="entry name" value="IolE/XylAMocC-like"/>
</dbReference>
<sequence>MTIRLACSSESYNDLLGAGHLGLEEWLRLCAEELRLTGVELEDKHIGPPTAERLGGLRTAAARYGLEIVNIAVMNNFGVADEARLRAEEARTREWMGAGKRLGSRFVRTFAGWPEGERAVRWPAMIAALRSTCREAERLGVRLVLENHNHGGFVQTAAHATAIFDEVGSPALGLLLDTGNYLDGLASIASTAARAWHVHAKFTRVDAGGRDPRVDHDAVIGLLKAAGYGGWVSVEYEGEEPGRTAVPRALAYLRQAIGG</sequence>
<proteinExistence type="predicted"/>
<evidence type="ECO:0000313" key="2">
    <source>
        <dbReference type="EMBL" id="TMI83886.1"/>
    </source>
</evidence>
<keyword evidence="2" id="KW-0413">Isomerase</keyword>
<dbReference type="InterPro" id="IPR036237">
    <property type="entry name" value="Xyl_isomerase-like_sf"/>
</dbReference>
<name>A0A537JL71_9BACT</name>
<dbReference type="InterPro" id="IPR013022">
    <property type="entry name" value="Xyl_isomerase-like_TIM-brl"/>
</dbReference>
<dbReference type="PANTHER" id="PTHR12110">
    <property type="entry name" value="HYDROXYPYRUVATE ISOMERASE"/>
    <property type="match status" value="1"/>
</dbReference>
<dbReference type="PANTHER" id="PTHR12110:SF53">
    <property type="entry name" value="BLR5974 PROTEIN"/>
    <property type="match status" value="1"/>
</dbReference>
<dbReference type="EMBL" id="VBAO01000056">
    <property type="protein sequence ID" value="TMI83886.1"/>
    <property type="molecule type" value="Genomic_DNA"/>
</dbReference>
<feature type="domain" description="Xylose isomerase-like TIM barrel" evidence="1">
    <location>
        <begin position="33"/>
        <end position="255"/>
    </location>
</feature>
<organism evidence="2 3">
    <name type="scientific">Candidatus Segetimicrobium genomatis</name>
    <dbReference type="NCBI Taxonomy" id="2569760"/>
    <lineage>
        <taxon>Bacteria</taxon>
        <taxon>Bacillati</taxon>
        <taxon>Candidatus Sysuimicrobiota</taxon>
        <taxon>Candidatus Sysuimicrobiia</taxon>
        <taxon>Candidatus Sysuimicrobiales</taxon>
        <taxon>Candidatus Segetimicrobiaceae</taxon>
        <taxon>Candidatus Segetimicrobium</taxon>
    </lineage>
</organism>
<evidence type="ECO:0000259" key="1">
    <source>
        <dbReference type="Pfam" id="PF01261"/>
    </source>
</evidence>
<accession>A0A537JL71</accession>
<dbReference type="AlphaFoldDB" id="A0A537JL71"/>
<dbReference type="SUPFAM" id="SSF51658">
    <property type="entry name" value="Xylose isomerase-like"/>
    <property type="match status" value="1"/>
</dbReference>
<dbReference type="Gene3D" id="3.20.20.150">
    <property type="entry name" value="Divalent-metal-dependent TIM barrel enzymes"/>
    <property type="match status" value="1"/>
</dbReference>
<dbReference type="GO" id="GO:0016853">
    <property type="term" value="F:isomerase activity"/>
    <property type="evidence" value="ECO:0007669"/>
    <property type="project" value="UniProtKB-KW"/>
</dbReference>
<protein>
    <submittedName>
        <fullName evidence="2">Sugar phosphate isomerase/epimerase</fullName>
    </submittedName>
</protein>
<comment type="caution">
    <text evidence="2">The sequence shown here is derived from an EMBL/GenBank/DDBJ whole genome shotgun (WGS) entry which is preliminary data.</text>
</comment>
<dbReference type="Proteomes" id="UP000320048">
    <property type="component" value="Unassembled WGS sequence"/>
</dbReference>
<gene>
    <name evidence="2" type="ORF">E6H04_02145</name>
</gene>